<dbReference type="Proteomes" id="UP000650466">
    <property type="component" value="Unassembled WGS sequence"/>
</dbReference>
<name>A0A926KUN2_9BACL</name>
<dbReference type="InterPro" id="IPR004090">
    <property type="entry name" value="Chemotax_Me-accpt_rcpt"/>
</dbReference>
<keyword evidence="7" id="KW-1185">Reference proteome</keyword>
<dbReference type="GO" id="GO:0016020">
    <property type="term" value="C:membrane"/>
    <property type="evidence" value="ECO:0007669"/>
    <property type="project" value="InterPro"/>
</dbReference>
<evidence type="ECO:0000313" key="6">
    <source>
        <dbReference type="EMBL" id="MBD0383857.1"/>
    </source>
</evidence>
<reference evidence="6" key="1">
    <citation type="submission" date="2020-09" db="EMBL/GenBank/DDBJ databases">
        <title>Draft Genome Sequence of Paenibacillus sp. WST5.</title>
        <authorList>
            <person name="Bao Z."/>
        </authorList>
    </citation>
    <scope>NUCLEOTIDE SEQUENCE</scope>
    <source>
        <strain evidence="6">WST5</strain>
    </source>
</reference>
<dbReference type="RefSeq" id="WP_188177632.1">
    <property type="nucleotide sequence ID" value="NZ_JACVVD010000013.1"/>
</dbReference>
<dbReference type="Gene3D" id="1.10.287.950">
    <property type="entry name" value="Methyl-accepting chemotaxis protein"/>
    <property type="match status" value="1"/>
</dbReference>
<dbReference type="SUPFAM" id="SSF58104">
    <property type="entry name" value="Methyl-accepting chemotaxis protein (MCP) signaling domain"/>
    <property type="match status" value="1"/>
</dbReference>
<dbReference type="PANTHER" id="PTHR32089:SF112">
    <property type="entry name" value="LYSOZYME-LIKE PROTEIN-RELATED"/>
    <property type="match status" value="1"/>
</dbReference>
<evidence type="ECO:0000256" key="1">
    <source>
        <dbReference type="ARBA" id="ARBA00023224"/>
    </source>
</evidence>
<sequence length="335" mass="37722">MKWVKLFDSFKEKNVSSVGSKDTVEMPTYQLRDLKKLLETMDVLSMLIQTEIEKSGEADVVIIQETRHVSKNSNKDSSELIVGTEKVIAMGEKLKEVKDITEFVARESIEKTSSIVNEGNNEIKQLSEQFDVINDRFLLISDMLEELQQSSKSIQKITGTIGSISSQTNLLALNASIEAARAGEEGRGFAVVANEVRKLSEETSQATKYINEIVKNVSDKVDQMEMTLKKSESDLLKGLQLMEKTENVFENVLINVDVIHENMKRIAGSTVQNSEYVNNLIEIFSSISSSSRNTTGSIQQLSEKSEEKTTSFNDLIAFFFQLEDLIREIKKRLPE</sequence>
<comment type="caution">
    <text evidence="6">The sequence shown here is derived from an EMBL/GenBank/DDBJ whole genome shotgun (WGS) entry which is preliminary data.</text>
</comment>
<protein>
    <recommendedName>
        <fullName evidence="5">Methyl-accepting transducer domain-containing protein</fullName>
    </recommendedName>
</protein>
<dbReference type="InterPro" id="IPR004089">
    <property type="entry name" value="MCPsignal_dom"/>
</dbReference>
<comment type="similarity">
    <text evidence="2">Belongs to the methyl-accepting chemotaxis (MCP) protein family.</text>
</comment>
<dbReference type="GO" id="GO:0004888">
    <property type="term" value="F:transmembrane signaling receptor activity"/>
    <property type="evidence" value="ECO:0007669"/>
    <property type="project" value="InterPro"/>
</dbReference>
<dbReference type="PROSITE" id="PS50111">
    <property type="entry name" value="CHEMOTAXIS_TRANSDUC_2"/>
    <property type="match status" value="1"/>
</dbReference>
<keyword evidence="1 3" id="KW-0807">Transducer</keyword>
<dbReference type="GO" id="GO:0007165">
    <property type="term" value="P:signal transduction"/>
    <property type="evidence" value="ECO:0007669"/>
    <property type="project" value="UniProtKB-KW"/>
</dbReference>
<evidence type="ECO:0000256" key="4">
    <source>
        <dbReference type="SAM" id="Coils"/>
    </source>
</evidence>
<gene>
    <name evidence="6" type="ORF">ICC18_27660</name>
</gene>
<organism evidence="6 7">
    <name type="scientific">Paenibacillus sedimenti</name>
    <dbReference type="NCBI Taxonomy" id="2770274"/>
    <lineage>
        <taxon>Bacteria</taxon>
        <taxon>Bacillati</taxon>
        <taxon>Bacillota</taxon>
        <taxon>Bacilli</taxon>
        <taxon>Bacillales</taxon>
        <taxon>Paenibacillaceae</taxon>
        <taxon>Paenibacillus</taxon>
    </lineage>
</organism>
<proteinExistence type="inferred from homology"/>
<feature type="coiled-coil region" evidence="4">
    <location>
        <begin position="109"/>
        <end position="136"/>
    </location>
</feature>
<dbReference type="AlphaFoldDB" id="A0A926KUN2"/>
<feature type="domain" description="Methyl-accepting transducer" evidence="5">
    <location>
        <begin position="51"/>
        <end position="288"/>
    </location>
</feature>
<evidence type="ECO:0000313" key="7">
    <source>
        <dbReference type="Proteomes" id="UP000650466"/>
    </source>
</evidence>
<evidence type="ECO:0000256" key="2">
    <source>
        <dbReference type="ARBA" id="ARBA00029447"/>
    </source>
</evidence>
<evidence type="ECO:0000256" key="3">
    <source>
        <dbReference type="PROSITE-ProRule" id="PRU00284"/>
    </source>
</evidence>
<dbReference type="GO" id="GO:0006935">
    <property type="term" value="P:chemotaxis"/>
    <property type="evidence" value="ECO:0007669"/>
    <property type="project" value="InterPro"/>
</dbReference>
<dbReference type="PANTHER" id="PTHR32089">
    <property type="entry name" value="METHYL-ACCEPTING CHEMOTAXIS PROTEIN MCPB"/>
    <property type="match status" value="1"/>
</dbReference>
<dbReference type="PRINTS" id="PR00260">
    <property type="entry name" value="CHEMTRNSDUCR"/>
</dbReference>
<dbReference type="SMART" id="SM00283">
    <property type="entry name" value="MA"/>
    <property type="match status" value="1"/>
</dbReference>
<evidence type="ECO:0000259" key="5">
    <source>
        <dbReference type="PROSITE" id="PS50111"/>
    </source>
</evidence>
<keyword evidence="4" id="KW-0175">Coiled coil</keyword>
<accession>A0A926KUN2</accession>
<dbReference type="EMBL" id="JACVVD010000013">
    <property type="protein sequence ID" value="MBD0383857.1"/>
    <property type="molecule type" value="Genomic_DNA"/>
</dbReference>
<dbReference type="Pfam" id="PF00015">
    <property type="entry name" value="MCPsignal"/>
    <property type="match status" value="1"/>
</dbReference>